<dbReference type="RefSeq" id="WP_198689943.1">
    <property type="nucleotide sequence ID" value="NZ_CAWPUD010000036.1"/>
</dbReference>
<organism evidence="1 2">
    <name type="scientific">Xenorhabdus lircayensis</name>
    <dbReference type="NCBI Taxonomy" id="2763499"/>
    <lineage>
        <taxon>Bacteria</taxon>
        <taxon>Pseudomonadati</taxon>
        <taxon>Pseudomonadota</taxon>
        <taxon>Gammaproteobacteria</taxon>
        <taxon>Enterobacterales</taxon>
        <taxon>Morganellaceae</taxon>
        <taxon>Xenorhabdus</taxon>
    </lineage>
</organism>
<evidence type="ECO:0008006" key="3">
    <source>
        <dbReference type="Google" id="ProtNLM"/>
    </source>
</evidence>
<accession>A0ABS0U8R6</accession>
<reference evidence="1 2" key="1">
    <citation type="submission" date="2020-08" db="EMBL/GenBank/DDBJ databases">
        <title>Description of Xenorhabdus lircayensis sp. nov., the symbiotic bacterium associated with the entomopathogenic nematode Steirnernema unicornum.</title>
        <authorList>
            <person name="Castaneda-Alvarez C."/>
            <person name="Prodan S."/>
            <person name="Zamorano A."/>
            <person name="San-Blas E."/>
            <person name="Aballay E."/>
        </authorList>
    </citation>
    <scope>NUCLEOTIDE SEQUENCE [LARGE SCALE GENOMIC DNA]</scope>
    <source>
        <strain evidence="1 2">VLS</strain>
    </source>
</reference>
<name>A0ABS0U8R6_9GAMM</name>
<dbReference type="EMBL" id="JACOII010000038">
    <property type="protein sequence ID" value="MBI6549156.1"/>
    <property type="molecule type" value="Genomic_DNA"/>
</dbReference>
<sequence>MSQSSSYGYKTYKYNAEISLIDFIQTVKKSATNHWQHLLPACGIDVPLPSLLSVKTCRIMPLTFTAGYPIQRVRMKIR</sequence>
<protein>
    <recommendedName>
        <fullName evidence="3">Transposase</fullName>
    </recommendedName>
</protein>
<comment type="caution">
    <text evidence="1">The sequence shown here is derived from an EMBL/GenBank/DDBJ whole genome shotgun (WGS) entry which is preliminary data.</text>
</comment>
<proteinExistence type="predicted"/>
<keyword evidence="2" id="KW-1185">Reference proteome</keyword>
<gene>
    <name evidence="1" type="ORF">H8A87_10590</name>
</gene>
<dbReference type="Proteomes" id="UP000696184">
    <property type="component" value="Unassembled WGS sequence"/>
</dbReference>
<evidence type="ECO:0000313" key="2">
    <source>
        <dbReference type="Proteomes" id="UP000696184"/>
    </source>
</evidence>
<evidence type="ECO:0000313" key="1">
    <source>
        <dbReference type="EMBL" id="MBI6549156.1"/>
    </source>
</evidence>